<evidence type="ECO:0000313" key="1">
    <source>
        <dbReference type="EMBL" id="VDN12074.1"/>
    </source>
</evidence>
<dbReference type="GO" id="GO:0016787">
    <property type="term" value="F:hydrolase activity"/>
    <property type="evidence" value="ECO:0007669"/>
    <property type="project" value="UniProtKB-ARBA"/>
</dbReference>
<evidence type="ECO:0000313" key="2">
    <source>
        <dbReference type="Proteomes" id="UP000281553"/>
    </source>
</evidence>
<gene>
    <name evidence="1" type="ORF">DILT_LOCUS7905</name>
</gene>
<dbReference type="PANTHER" id="PTHR10151:SF120">
    <property type="entry name" value="BIS(5'-ADENOSYL)-TRIPHOSPHATASE"/>
    <property type="match status" value="1"/>
</dbReference>
<protein>
    <submittedName>
        <fullName evidence="1">Uncharacterized protein</fullName>
    </submittedName>
</protein>
<dbReference type="InterPro" id="IPR002591">
    <property type="entry name" value="Phosphodiest/P_Trfase"/>
</dbReference>
<dbReference type="Proteomes" id="UP000281553">
    <property type="component" value="Unassembled WGS sequence"/>
</dbReference>
<dbReference type="SUPFAM" id="SSF53649">
    <property type="entry name" value="Alkaline phosphatase-like"/>
    <property type="match status" value="1"/>
</dbReference>
<organism evidence="1 2">
    <name type="scientific">Dibothriocephalus latus</name>
    <name type="common">Fish tapeworm</name>
    <name type="synonym">Diphyllobothrium latum</name>
    <dbReference type="NCBI Taxonomy" id="60516"/>
    <lineage>
        <taxon>Eukaryota</taxon>
        <taxon>Metazoa</taxon>
        <taxon>Spiralia</taxon>
        <taxon>Lophotrochozoa</taxon>
        <taxon>Platyhelminthes</taxon>
        <taxon>Cestoda</taxon>
        <taxon>Eucestoda</taxon>
        <taxon>Diphyllobothriidea</taxon>
        <taxon>Diphyllobothriidae</taxon>
        <taxon>Dibothriocephalus</taxon>
    </lineage>
</organism>
<sequence length="294" mass="33456">MIYWPGSDARYNDTMQYVSFGLYSGHPTLRFRVDRIMEWITQPDVNFCMLYFNQPDSAGHKYEPDSKEVLDAIELTNDGIAYLLQRIEQADFQGEKPNVIVTSDHGMNAVSYKRVVNVTTIEEIYQRLKGKLPHATVYKKEEIPESYHYKNNPRIAPIVVIADLGWMIQTDPANPYEETLNGMHGYNHSESDMHPFIVAAGPDIRQIGLVERFYQVDVYPLVCLLLGLNKPNKIDGDVHRVALFFKQPPPQADLDEIALYAQGIKDWNATSMATRGNAMTPLCLALLALLHHIS</sequence>
<dbReference type="InterPro" id="IPR017850">
    <property type="entry name" value="Alkaline_phosphatase_core_sf"/>
</dbReference>
<dbReference type="AlphaFoldDB" id="A0A3P7L685"/>
<keyword evidence="2" id="KW-1185">Reference proteome</keyword>
<dbReference type="Pfam" id="PF01663">
    <property type="entry name" value="Phosphodiest"/>
    <property type="match status" value="2"/>
</dbReference>
<reference evidence="1 2" key="1">
    <citation type="submission" date="2018-11" db="EMBL/GenBank/DDBJ databases">
        <authorList>
            <consortium name="Pathogen Informatics"/>
        </authorList>
    </citation>
    <scope>NUCLEOTIDE SEQUENCE [LARGE SCALE GENOMIC DNA]</scope>
</reference>
<name>A0A3P7L685_DIBLA</name>
<proteinExistence type="predicted"/>
<dbReference type="EMBL" id="UYRU01052954">
    <property type="protein sequence ID" value="VDN12074.1"/>
    <property type="molecule type" value="Genomic_DNA"/>
</dbReference>
<dbReference type="Gene3D" id="3.40.720.10">
    <property type="entry name" value="Alkaline Phosphatase, subunit A"/>
    <property type="match status" value="1"/>
</dbReference>
<dbReference type="PANTHER" id="PTHR10151">
    <property type="entry name" value="ECTONUCLEOTIDE PYROPHOSPHATASE/PHOSPHODIESTERASE"/>
    <property type="match status" value="1"/>
</dbReference>
<dbReference type="OrthoDB" id="415411at2759"/>
<accession>A0A3P7L685</accession>